<dbReference type="GO" id="GO:1990904">
    <property type="term" value="C:ribonucleoprotein complex"/>
    <property type="evidence" value="ECO:0007669"/>
    <property type="project" value="UniProtKB-KW"/>
</dbReference>
<dbReference type="GO" id="GO:0003735">
    <property type="term" value="F:structural constituent of ribosome"/>
    <property type="evidence" value="ECO:0007669"/>
    <property type="project" value="InterPro"/>
</dbReference>
<feature type="region of interest" description="Disordered" evidence="4">
    <location>
        <begin position="1"/>
        <end position="37"/>
    </location>
</feature>
<dbReference type="Pfam" id="PF00238">
    <property type="entry name" value="Ribosomal_L14"/>
    <property type="match status" value="1"/>
</dbReference>
<evidence type="ECO:0000313" key="5">
    <source>
        <dbReference type="EMBL" id="OBZ76798.1"/>
    </source>
</evidence>
<dbReference type="SUPFAM" id="SSF50193">
    <property type="entry name" value="Ribosomal protein L14"/>
    <property type="match status" value="1"/>
</dbReference>
<dbReference type="GO" id="GO:0005840">
    <property type="term" value="C:ribosome"/>
    <property type="evidence" value="ECO:0007669"/>
    <property type="project" value="UniProtKB-KW"/>
</dbReference>
<evidence type="ECO:0000256" key="2">
    <source>
        <dbReference type="ARBA" id="ARBA00022980"/>
    </source>
</evidence>
<comment type="caution">
    <text evidence="5">The sequence shown here is derived from an EMBL/GenBank/DDBJ whole genome shotgun (WGS) entry which is preliminary data.</text>
</comment>
<keyword evidence="3" id="KW-0687">Ribonucleoprotein</keyword>
<gene>
    <name evidence="5" type="primary">rplN</name>
    <name evidence="5" type="ORF">A0H81_02967</name>
</gene>
<dbReference type="EMBL" id="LUGG01000003">
    <property type="protein sequence ID" value="OBZ76798.1"/>
    <property type="molecule type" value="Genomic_DNA"/>
</dbReference>
<proteinExistence type="inferred from homology"/>
<comment type="similarity">
    <text evidence="1">Belongs to the universal ribosomal protein uL14 family.</text>
</comment>
<evidence type="ECO:0000256" key="3">
    <source>
        <dbReference type="ARBA" id="ARBA00023274"/>
    </source>
</evidence>
<dbReference type="Proteomes" id="UP000092993">
    <property type="component" value="Unassembled WGS sequence"/>
</dbReference>
<dbReference type="SMART" id="SM01374">
    <property type="entry name" value="Ribosomal_L14"/>
    <property type="match status" value="1"/>
</dbReference>
<name>A0A1C7MJ02_GRIFR</name>
<dbReference type="InterPro" id="IPR036853">
    <property type="entry name" value="Ribosomal_uL14_sf"/>
</dbReference>
<dbReference type="STRING" id="5627.A0A1C7MJ02"/>
<evidence type="ECO:0000256" key="4">
    <source>
        <dbReference type="SAM" id="MobiDB-lite"/>
    </source>
</evidence>
<dbReference type="InterPro" id="IPR000218">
    <property type="entry name" value="Ribosomal_uL14"/>
</dbReference>
<protein>
    <submittedName>
        <fullName evidence="5">50S ribosomal protein L14</fullName>
    </submittedName>
</protein>
<dbReference type="GO" id="GO:0006412">
    <property type="term" value="P:translation"/>
    <property type="evidence" value="ECO:0007669"/>
    <property type="project" value="InterPro"/>
</dbReference>
<accession>A0A1C7MJ02</accession>
<keyword evidence="6" id="KW-1185">Reference proteome</keyword>
<reference evidence="5 6" key="1">
    <citation type="submission" date="2016-03" db="EMBL/GenBank/DDBJ databases">
        <title>Whole genome sequencing of Grifola frondosa 9006-11.</title>
        <authorList>
            <person name="Min B."/>
            <person name="Park H."/>
            <person name="Kim J.-G."/>
            <person name="Cho H."/>
            <person name="Oh Y.-L."/>
            <person name="Kong W.-S."/>
            <person name="Choi I.-G."/>
        </authorList>
    </citation>
    <scope>NUCLEOTIDE SEQUENCE [LARGE SCALE GENOMIC DNA]</scope>
    <source>
        <strain evidence="5 6">9006-11</strain>
    </source>
</reference>
<keyword evidence="2 5" id="KW-0689">Ribosomal protein</keyword>
<dbReference type="AlphaFoldDB" id="A0A1C7MJ02"/>
<dbReference type="Gene3D" id="2.40.150.20">
    <property type="entry name" value="Ribosomal protein L14"/>
    <property type="match status" value="1"/>
</dbReference>
<evidence type="ECO:0000313" key="6">
    <source>
        <dbReference type="Proteomes" id="UP000092993"/>
    </source>
</evidence>
<organism evidence="5 6">
    <name type="scientific">Grifola frondosa</name>
    <name type="common">Maitake</name>
    <name type="synonym">Polyporus frondosus</name>
    <dbReference type="NCBI Taxonomy" id="5627"/>
    <lineage>
        <taxon>Eukaryota</taxon>
        <taxon>Fungi</taxon>
        <taxon>Dikarya</taxon>
        <taxon>Basidiomycota</taxon>
        <taxon>Agaricomycotina</taxon>
        <taxon>Agaricomycetes</taxon>
        <taxon>Polyporales</taxon>
        <taxon>Grifolaceae</taxon>
        <taxon>Grifola</taxon>
    </lineage>
</organism>
<sequence length="79" mass="8541">MDGAASAMRSSAWLRRPGPLRHPRAVPQSRSGKETFDDNAAVLLNNKREMLGTRIGGIVSADLRMKGWGKIVSLAPKAI</sequence>
<dbReference type="OrthoDB" id="274765at2759"/>
<evidence type="ECO:0000256" key="1">
    <source>
        <dbReference type="ARBA" id="ARBA00010745"/>
    </source>
</evidence>